<dbReference type="RefSeq" id="XP_044557407.1">
    <property type="nucleotide sequence ID" value="XM_044712848.1"/>
</dbReference>
<dbReference type="SUPFAM" id="SSF143503">
    <property type="entry name" value="PUG domain-like"/>
    <property type="match status" value="1"/>
</dbReference>
<dbReference type="SMART" id="SM00028">
    <property type="entry name" value="TPR"/>
    <property type="match status" value="3"/>
</dbReference>
<dbReference type="CDD" id="cd09212">
    <property type="entry name" value="PUB"/>
    <property type="match status" value="1"/>
</dbReference>
<dbReference type="InterPro" id="IPR019734">
    <property type="entry name" value="TPR_rpt"/>
</dbReference>
<dbReference type="EMBL" id="VFQX01000066">
    <property type="protein sequence ID" value="KAF0972693.1"/>
    <property type="molecule type" value="Genomic_DNA"/>
</dbReference>
<evidence type="ECO:0000313" key="2">
    <source>
        <dbReference type="EMBL" id="KAF0972693.1"/>
    </source>
</evidence>
<dbReference type="Gene3D" id="1.25.40.10">
    <property type="entry name" value="Tetratricopeptide repeat domain"/>
    <property type="match status" value="1"/>
</dbReference>
<feature type="domain" description="PUB" evidence="1">
    <location>
        <begin position="31"/>
        <end position="103"/>
    </location>
</feature>
<evidence type="ECO:0000259" key="1">
    <source>
        <dbReference type="Pfam" id="PF09409"/>
    </source>
</evidence>
<dbReference type="GeneID" id="68116159"/>
<organism evidence="2 3">
    <name type="scientific">Naegleria fowleri</name>
    <name type="common">Brain eating amoeba</name>
    <dbReference type="NCBI Taxonomy" id="5763"/>
    <lineage>
        <taxon>Eukaryota</taxon>
        <taxon>Discoba</taxon>
        <taxon>Heterolobosea</taxon>
        <taxon>Tetramitia</taxon>
        <taxon>Eutetramitia</taxon>
        <taxon>Vahlkampfiidae</taxon>
        <taxon>Naegleria</taxon>
    </lineage>
</organism>
<dbReference type="SMART" id="SM00580">
    <property type="entry name" value="PUG"/>
    <property type="match status" value="1"/>
</dbReference>
<name>A0A6A5AZ53_NAEFO</name>
<dbReference type="VEuPathDB" id="AmoebaDB:NF0077530"/>
<keyword evidence="3" id="KW-1185">Reference proteome</keyword>
<dbReference type="Gene3D" id="1.20.58.2190">
    <property type="match status" value="1"/>
</dbReference>
<dbReference type="OrthoDB" id="336240at2759"/>
<gene>
    <name evidence="2" type="ORF">FDP41_008942</name>
</gene>
<dbReference type="VEuPathDB" id="AmoebaDB:FDP41_008942"/>
<proteinExistence type="predicted"/>
<sequence length="363" mass="41366">MISNSLSENVAAFVSHKVHQTFKLNPSLSQKKDSLTLVKNIMMNIIKNFFDEKYRKIKMSNQKFSEKIIYVPGAFDLLLHSGFRTDGENAYLPMDVKVEVLDLVLSIIEGYEQGKFVVSTEKSSALNSVESTLKLNDLINASEKLKSDPSNIEYRLAYAKAAEDVKQTDLYDYCIRMLTESIENIVTNKIRDDLSVYKLYYRIASLHYSKGNLETSLSNVQLCEQLMTQCNDSVFTDTDHGLLHHLCACIYATKKQIPEAVAEFDKALKYNYDLRDNTLRQKGNTLATHYLDTFMKDNTKFDECVKGLLNLLDTECPGHEHVLLVLGIIHHRNGSVEGAIKYYNELLERPDRDVDGVMQSKVS</sequence>
<dbReference type="Pfam" id="PF09409">
    <property type="entry name" value="PUB"/>
    <property type="match status" value="1"/>
</dbReference>
<comment type="caution">
    <text evidence="2">The sequence shown here is derived from an EMBL/GenBank/DDBJ whole genome shotgun (WGS) entry which is preliminary data.</text>
</comment>
<accession>A0A6A5AZ53</accession>
<dbReference type="VEuPathDB" id="AmoebaDB:NfTy_047510"/>
<dbReference type="SUPFAM" id="SSF48452">
    <property type="entry name" value="TPR-like"/>
    <property type="match status" value="1"/>
</dbReference>
<dbReference type="InterPro" id="IPR036339">
    <property type="entry name" value="PUB-like_dom_sf"/>
</dbReference>
<protein>
    <recommendedName>
        <fullName evidence="1">PUB domain-containing protein</fullName>
    </recommendedName>
</protein>
<dbReference type="Proteomes" id="UP000444721">
    <property type="component" value="Unassembled WGS sequence"/>
</dbReference>
<dbReference type="AlphaFoldDB" id="A0A6A5AZ53"/>
<evidence type="ECO:0000313" key="3">
    <source>
        <dbReference type="Proteomes" id="UP000444721"/>
    </source>
</evidence>
<reference evidence="2 3" key="1">
    <citation type="journal article" date="2019" name="Sci. Rep.">
        <title>Nanopore sequencing improves the draft genome of the human pathogenic amoeba Naegleria fowleri.</title>
        <authorList>
            <person name="Liechti N."/>
            <person name="Schurch N."/>
            <person name="Bruggmann R."/>
            <person name="Wittwer M."/>
        </authorList>
    </citation>
    <scope>NUCLEOTIDE SEQUENCE [LARGE SCALE GENOMIC DNA]</scope>
    <source>
        <strain evidence="2 3">ATCC 30894</strain>
    </source>
</reference>
<dbReference type="InterPro" id="IPR011990">
    <property type="entry name" value="TPR-like_helical_dom_sf"/>
</dbReference>
<dbReference type="InterPro" id="IPR018997">
    <property type="entry name" value="PUB_domain"/>
</dbReference>